<keyword evidence="1" id="KW-0732">Signal</keyword>
<dbReference type="EMBL" id="APVG01000025">
    <property type="protein sequence ID" value="ENY71907.1"/>
    <property type="molecule type" value="Genomic_DNA"/>
</dbReference>
<dbReference type="Proteomes" id="UP000023775">
    <property type="component" value="Unassembled WGS sequence"/>
</dbReference>
<protein>
    <recommendedName>
        <fullName evidence="2">Lysozyme inhibitor LprI-like N-terminal domain-containing protein</fullName>
    </recommendedName>
</protein>
<feature type="domain" description="Lysozyme inhibitor LprI-like N-terminal" evidence="2">
    <location>
        <begin position="22"/>
        <end position="112"/>
    </location>
</feature>
<keyword evidence="4" id="KW-1185">Reference proteome</keyword>
<feature type="chain" id="PRO_5004155283" description="Lysozyme inhibitor LprI-like N-terminal domain-containing protein" evidence="1">
    <location>
        <begin position="19"/>
        <end position="119"/>
    </location>
</feature>
<sequence length="119" mass="12716">MKCYPALLLLLATTAAQAGDDCNEPTTQAAMNICAMQDYARADAALNAAYKKLVSTLDKAQLGRLKTAQRAWIGFRDAQCDYEAGAYEGGSIAPLIHSGCLSTLTEQRTKALTALLDMP</sequence>
<dbReference type="PANTHER" id="PTHR39176">
    <property type="entry name" value="PERIPLASMIC PROTEIN-RELATED"/>
    <property type="match status" value="1"/>
</dbReference>
<dbReference type="AlphaFoldDB" id="N9V9E4"/>
<evidence type="ECO:0000313" key="4">
    <source>
        <dbReference type="Proteomes" id="UP000023775"/>
    </source>
</evidence>
<feature type="signal peptide" evidence="1">
    <location>
        <begin position="1"/>
        <end position="18"/>
    </location>
</feature>
<evidence type="ECO:0000259" key="2">
    <source>
        <dbReference type="Pfam" id="PF07007"/>
    </source>
</evidence>
<organism evidence="3 4">
    <name type="scientific">Aeromonas diversa CDC 2478-85</name>
    <dbReference type="NCBI Taxonomy" id="1268237"/>
    <lineage>
        <taxon>Bacteria</taxon>
        <taxon>Pseudomonadati</taxon>
        <taxon>Pseudomonadota</taxon>
        <taxon>Gammaproteobacteria</taxon>
        <taxon>Aeromonadales</taxon>
        <taxon>Aeromonadaceae</taxon>
        <taxon>Aeromonas</taxon>
    </lineage>
</organism>
<dbReference type="PANTHER" id="PTHR39176:SF1">
    <property type="entry name" value="PERIPLASMIC PROTEIN"/>
    <property type="match status" value="1"/>
</dbReference>
<accession>N9V9E4</accession>
<reference evidence="3 4" key="1">
    <citation type="journal article" date="2013" name="Genome Announc.">
        <title>Draft Genome Sequence of the Aeromonas diversa Type Strain.</title>
        <authorList>
            <person name="Farfan M."/>
            <person name="Spataro N."/>
            <person name="Sanglas A."/>
            <person name="Albarral V."/>
            <person name="Loren J.G."/>
            <person name="Bosch E."/>
            <person name="Fuste M.C."/>
        </authorList>
    </citation>
    <scope>NUCLEOTIDE SEQUENCE [LARGE SCALE GENOMIC DNA]</scope>
    <source>
        <strain evidence="3 4">2478-85</strain>
    </source>
</reference>
<proteinExistence type="predicted"/>
<dbReference type="InterPro" id="IPR009739">
    <property type="entry name" value="LprI-like_N"/>
</dbReference>
<name>N9V9E4_9GAMM</name>
<dbReference type="Pfam" id="PF07007">
    <property type="entry name" value="LprI"/>
    <property type="match status" value="1"/>
</dbReference>
<dbReference type="PATRIC" id="fig|1268237.3.peg.2142"/>
<dbReference type="RefSeq" id="WP_005353584.1">
    <property type="nucleotide sequence ID" value="NZ_APVG01000025.1"/>
</dbReference>
<dbReference type="eggNOG" id="COG3755">
    <property type="taxonomic scope" value="Bacteria"/>
</dbReference>
<comment type="caution">
    <text evidence="3">The sequence shown here is derived from an EMBL/GenBank/DDBJ whole genome shotgun (WGS) entry which is preliminary data.</text>
</comment>
<dbReference type="OrthoDB" id="7340239at2"/>
<dbReference type="Gene3D" id="1.20.1270.180">
    <property type="match status" value="1"/>
</dbReference>
<gene>
    <name evidence="3" type="ORF">G114_10880</name>
</gene>
<evidence type="ECO:0000256" key="1">
    <source>
        <dbReference type="SAM" id="SignalP"/>
    </source>
</evidence>
<evidence type="ECO:0000313" key="3">
    <source>
        <dbReference type="EMBL" id="ENY71907.1"/>
    </source>
</evidence>